<evidence type="ECO:0000259" key="1">
    <source>
        <dbReference type="PROSITE" id="PS51192"/>
    </source>
</evidence>
<keyword evidence="3" id="KW-0067">ATP-binding</keyword>
<reference evidence="3 4" key="1">
    <citation type="submission" date="2023-05" db="EMBL/GenBank/DDBJ databases">
        <title>Xanthomonas rydalmerenesis sp. nov., a novel Xanthomonas species isolated from Fragaria x ananassa.</title>
        <authorList>
            <person name="McKnight D.J.E."/>
            <person name="Wong-Bajracharya J."/>
            <person name="Okoh E.B."/>
            <person name="Snijders F."/>
            <person name="Lidbetter F."/>
            <person name="Webster J."/>
            <person name="Djordjevic S.P."/>
            <person name="Bogema D.R."/>
            <person name="Chapman T.A."/>
        </authorList>
    </citation>
    <scope>NUCLEOTIDE SEQUENCE [LARGE SCALE GENOMIC DNA]</scope>
    <source>
        <strain evidence="3 4">DAR34883</strain>
    </source>
</reference>
<dbReference type="Pfam" id="PF04851">
    <property type="entry name" value="ResIII"/>
    <property type="match status" value="1"/>
</dbReference>
<keyword evidence="3" id="KW-0347">Helicase</keyword>
<dbReference type="InterPro" id="IPR006935">
    <property type="entry name" value="Helicase/UvrB_N"/>
</dbReference>
<feature type="domain" description="Helicase ATP-binding" evidence="1">
    <location>
        <begin position="19"/>
        <end position="164"/>
    </location>
</feature>
<gene>
    <name evidence="3" type="ORF">QN243_20260</name>
</gene>
<evidence type="ECO:0000313" key="4">
    <source>
        <dbReference type="Proteomes" id="UP001302020"/>
    </source>
</evidence>
<keyword evidence="3" id="KW-0547">Nucleotide-binding</keyword>
<sequence>MSAVELRDYQTESVAQLRAGIAAGKRKQVLVSPTGSGKTEIACYMLQEAARKLSRAMVIVDRVVLVDQTSQRLDQYGIPHGVVQAGHWRFRGWERLQVCSAQTLERRGIPDDVQVVFVDEAHCMRKKVTEFLEKTDAIVVGLTATPFTKGMAKVYSGMVNVTTTNELIAREYLAPLKVYAATAINTKGMKVVAGEWSEKEIEKRGMSIIGDIVAEWQQKTELHFGGPVKTIVFSATVKHGEELCRQFAAAGFNFQQISYKDGDADTRRRLVEEFKRPDSTIHGLVSCEVLTKGFDVPDVLCGISARPYRKSLSSHMQQLGRLMRTAPGKEFGLWLDHSGNYLRFYKDTEQVFSEGVHTLDDGKRESQARKEPSQKEREQVRCKCGLILQPGQKACPACGAERRTRTLIDMAPGQMVEVEGTNLNKSTTWEEKRTFIGGLRAYAAAHGYAAGWVAHKYKDRFGVWPNDPRVKDVPPMEYSPELKRWLKSRAIRYAKSRERSGAPEFVP</sequence>
<proteinExistence type="predicted"/>
<dbReference type="EMBL" id="CP126172">
    <property type="protein sequence ID" value="WOS40696.1"/>
    <property type="molecule type" value="Genomic_DNA"/>
</dbReference>
<dbReference type="GO" id="GO:0004386">
    <property type="term" value="F:helicase activity"/>
    <property type="evidence" value="ECO:0007669"/>
    <property type="project" value="UniProtKB-KW"/>
</dbReference>
<dbReference type="InterPro" id="IPR050742">
    <property type="entry name" value="Helicase_Restrict-Modif_Enz"/>
</dbReference>
<organism evidence="3 4">
    <name type="scientific">Xanthomonas rydalmerensis</name>
    <dbReference type="NCBI Taxonomy" id="3046274"/>
    <lineage>
        <taxon>Bacteria</taxon>
        <taxon>Pseudomonadati</taxon>
        <taxon>Pseudomonadota</taxon>
        <taxon>Gammaproteobacteria</taxon>
        <taxon>Lysobacterales</taxon>
        <taxon>Lysobacteraceae</taxon>
        <taxon>Xanthomonas</taxon>
    </lineage>
</organism>
<evidence type="ECO:0000313" key="3">
    <source>
        <dbReference type="EMBL" id="WOS40696.1"/>
    </source>
</evidence>
<dbReference type="Pfam" id="PF00271">
    <property type="entry name" value="Helicase_C"/>
    <property type="match status" value="1"/>
</dbReference>
<name>A0ABZ0JMP5_9XANT</name>
<dbReference type="PROSITE" id="PS51194">
    <property type="entry name" value="HELICASE_CTER"/>
    <property type="match status" value="1"/>
</dbReference>
<keyword evidence="3" id="KW-0378">Hydrolase</keyword>
<dbReference type="PANTHER" id="PTHR47396">
    <property type="entry name" value="TYPE I RESTRICTION ENZYME ECOKI R PROTEIN"/>
    <property type="match status" value="1"/>
</dbReference>
<accession>A0ABZ0JMP5</accession>
<dbReference type="PROSITE" id="PS51192">
    <property type="entry name" value="HELICASE_ATP_BIND_1"/>
    <property type="match status" value="1"/>
</dbReference>
<dbReference type="Proteomes" id="UP001302020">
    <property type="component" value="Chromosome"/>
</dbReference>
<feature type="domain" description="Helicase C-terminal" evidence="2">
    <location>
        <begin position="208"/>
        <end position="367"/>
    </location>
</feature>
<dbReference type="PANTHER" id="PTHR47396:SF1">
    <property type="entry name" value="ATP-DEPENDENT HELICASE IRC3-RELATED"/>
    <property type="match status" value="1"/>
</dbReference>
<dbReference type="SMART" id="SM00487">
    <property type="entry name" value="DEXDc"/>
    <property type="match status" value="1"/>
</dbReference>
<keyword evidence="4" id="KW-1185">Reference proteome</keyword>
<dbReference type="InterPro" id="IPR027417">
    <property type="entry name" value="P-loop_NTPase"/>
</dbReference>
<dbReference type="InterPro" id="IPR001650">
    <property type="entry name" value="Helicase_C-like"/>
</dbReference>
<dbReference type="SUPFAM" id="SSF52540">
    <property type="entry name" value="P-loop containing nucleoside triphosphate hydrolases"/>
    <property type="match status" value="1"/>
</dbReference>
<dbReference type="InterPro" id="IPR014001">
    <property type="entry name" value="Helicase_ATP-bd"/>
</dbReference>
<dbReference type="RefSeq" id="WP_317844064.1">
    <property type="nucleotide sequence ID" value="NZ_CP126170.1"/>
</dbReference>
<evidence type="ECO:0000259" key="2">
    <source>
        <dbReference type="PROSITE" id="PS51194"/>
    </source>
</evidence>
<protein>
    <submittedName>
        <fullName evidence="3">DEAD/DEAH box helicase family protein</fullName>
    </submittedName>
</protein>
<dbReference type="Gene3D" id="3.40.50.300">
    <property type="entry name" value="P-loop containing nucleotide triphosphate hydrolases"/>
    <property type="match status" value="2"/>
</dbReference>